<keyword evidence="11" id="KW-1185">Reference proteome</keyword>
<keyword evidence="5 8" id="KW-0472">Membrane</keyword>
<evidence type="ECO:0000256" key="3">
    <source>
        <dbReference type="ARBA" id="ARBA00022729"/>
    </source>
</evidence>
<dbReference type="GO" id="GO:0004896">
    <property type="term" value="F:cytokine receptor activity"/>
    <property type="evidence" value="ECO:0007669"/>
    <property type="project" value="TreeGrafter"/>
</dbReference>
<dbReference type="PROSITE" id="PS50853">
    <property type="entry name" value="FN3"/>
    <property type="match status" value="1"/>
</dbReference>
<protein>
    <recommendedName>
        <fullName evidence="9">Fibronectin type-III domain-containing protein</fullName>
    </recommendedName>
</protein>
<evidence type="ECO:0000259" key="9">
    <source>
        <dbReference type="PROSITE" id="PS50853"/>
    </source>
</evidence>
<dbReference type="Pfam" id="PF09240">
    <property type="entry name" value="IL6Ra-bind"/>
    <property type="match status" value="1"/>
</dbReference>
<proteinExistence type="predicted"/>
<dbReference type="Gene3D" id="2.60.40.10">
    <property type="entry name" value="Immunoglobulins"/>
    <property type="match status" value="3"/>
</dbReference>
<dbReference type="AlphaFoldDB" id="A0A643C6N1"/>
<sequence length="266" mass="31301">NPPQDFEIVDPGYLGYLYLQWQPPMSLDNFKECTVEYELKYRNIDSASWKEIWKLEFRIWIVYITTGNIYFALGNLAWVSILMPITTCFIEDIGKHSSYNTSVYRYEGLDHVLQCANYIKANRKNIGCTFPYLESSDYKDFYICVNGSSESQFIRPSYFIFQLQNIVKPLPPDYLSLTVKNSEEINLKWSIPKGPIPAKCFIYEIEFTEDDTTWVTTTVENEIYITRTSNESQQLCFLIRSKVNIYCSDDGIWSEWSEEQCWKGIR</sequence>
<dbReference type="OrthoDB" id="9826641at2759"/>
<dbReference type="GO" id="GO:0009897">
    <property type="term" value="C:external side of plasma membrane"/>
    <property type="evidence" value="ECO:0007669"/>
    <property type="project" value="TreeGrafter"/>
</dbReference>
<dbReference type="Proteomes" id="UP000437017">
    <property type="component" value="Unassembled WGS sequence"/>
</dbReference>
<evidence type="ECO:0000256" key="1">
    <source>
        <dbReference type="ARBA" id="ARBA00004479"/>
    </source>
</evidence>
<dbReference type="PANTHER" id="PTHR23037">
    <property type="entry name" value="CYTOKINE RECEPTOR"/>
    <property type="match status" value="1"/>
</dbReference>
<organism evidence="10 11">
    <name type="scientific">Balaenoptera physalus</name>
    <name type="common">Fin whale</name>
    <name type="synonym">Balaena physalus</name>
    <dbReference type="NCBI Taxonomy" id="9770"/>
    <lineage>
        <taxon>Eukaryota</taxon>
        <taxon>Metazoa</taxon>
        <taxon>Chordata</taxon>
        <taxon>Craniata</taxon>
        <taxon>Vertebrata</taxon>
        <taxon>Euteleostomi</taxon>
        <taxon>Mammalia</taxon>
        <taxon>Eutheria</taxon>
        <taxon>Laurasiatheria</taxon>
        <taxon>Artiodactyla</taxon>
        <taxon>Whippomorpha</taxon>
        <taxon>Cetacea</taxon>
        <taxon>Mysticeti</taxon>
        <taxon>Balaenopteridae</taxon>
        <taxon>Balaenoptera</taxon>
    </lineage>
</organism>
<dbReference type="SUPFAM" id="SSF49265">
    <property type="entry name" value="Fibronectin type III"/>
    <property type="match status" value="3"/>
</dbReference>
<comment type="subcellular location">
    <subcellularLocation>
        <location evidence="1">Membrane</location>
        <topology evidence="1">Single-pass type I membrane protein</topology>
    </subcellularLocation>
</comment>
<keyword evidence="2 8" id="KW-0812">Transmembrane</keyword>
<evidence type="ECO:0000256" key="8">
    <source>
        <dbReference type="SAM" id="Phobius"/>
    </source>
</evidence>
<dbReference type="PANTHER" id="PTHR23037:SF45">
    <property type="entry name" value="INTERLEUKIN 13 RECEPTOR SUBUNIT ALPHA 2"/>
    <property type="match status" value="1"/>
</dbReference>
<keyword evidence="3" id="KW-0732">Signal</keyword>
<dbReference type="InterPro" id="IPR003961">
    <property type="entry name" value="FN3_dom"/>
</dbReference>
<comment type="caution">
    <text evidence="10">The sequence shown here is derived from an EMBL/GenBank/DDBJ whole genome shotgun (WGS) entry which is preliminary data.</text>
</comment>
<gene>
    <name evidence="10" type="ORF">E2I00_015613</name>
</gene>
<evidence type="ECO:0000313" key="11">
    <source>
        <dbReference type="Proteomes" id="UP000437017"/>
    </source>
</evidence>
<evidence type="ECO:0000256" key="6">
    <source>
        <dbReference type="ARBA" id="ARBA00023170"/>
    </source>
</evidence>
<feature type="transmembrane region" description="Helical" evidence="8">
    <location>
        <begin position="60"/>
        <end position="83"/>
    </location>
</feature>
<feature type="non-terminal residue" evidence="10">
    <location>
        <position position="1"/>
    </location>
</feature>
<evidence type="ECO:0000256" key="7">
    <source>
        <dbReference type="ARBA" id="ARBA00023180"/>
    </source>
</evidence>
<dbReference type="InterPro" id="IPR013783">
    <property type="entry name" value="Ig-like_fold"/>
</dbReference>
<keyword evidence="7" id="KW-0325">Glycoprotein</keyword>
<dbReference type="InterPro" id="IPR036116">
    <property type="entry name" value="FN3_sf"/>
</dbReference>
<keyword evidence="4 8" id="KW-1133">Transmembrane helix</keyword>
<evidence type="ECO:0000256" key="4">
    <source>
        <dbReference type="ARBA" id="ARBA00022989"/>
    </source>
</evidence>
<dbReference type="InterPro" id="IPR015321">
    <property type="entry name" value="TypeI_recpt_CBD"/>
</dbReference>
<keyword evidence="6" id="KW-0675">Receptor</keyword>
<reference evidence="10 11" key="1">
    <citation type="journal article" date="2019" name="PLoS ONE">
        <title>Genomic analyses reveal an absence of contemporary introgressive admixture between fin whales and blue whales, despite known hybrids.</title>
        <authorList>
            <person name="Westbury M.V."/>
            <person name="Petersen B."/>
            <person name="Lorenzen E.D."/>
        </authorList>
    </citation>
    <scope>NUCLEOTIDE SEQUENCE [LARGE SCALE GENOMIC DNA]</scope>
    <source>
        <strain evidence="10">FinWhale-01</strain>
    </source>
</reference>
<evidence type="ECO:0000256" key="2">
    <source>
        <dbReference type="ARBA" id="ARBA00022692"/>
    </source>
</evidence>
<dbReference type="EMBL" id="SGJD01002330">
    <property type="protein sequence ID" value="KAB0395893.1"/>
    <property type="molecule type" value="Genomic_DNA"/>
</dbReference>
<evidence type="ECO:0000313" key="10">
    <source>
        <dbReference type="EMBL" id="KAB0395893.1"/>
    </source>
</evidence>
<accession>A0A643C6N1</accession>
<feature type="domain" description="Fibronectin type-III" evidence="9">
    <location>
        <begin position="171"/>
        <end position="266"/>
    </location>
</feature>
<dbReference type="FunFam" id="2.60.40.10:FF:001396">
    <property type="entry name" value="Interleukin 13 receptor subunit alpha 2"/>
    <property type="match status" value="1"/>
</dbReference>
<name>A0A643C6N1_BALPH</name>
<evidence type="ECO:0000256" key="5">
    <source>
        <dbReference type="ARBA" id="ARBA00023136"/>
    </source>
</evidence>